<dbReference type="GO" id="GO:0043325">
    <property type="term" value="F:phosphatidylinositol-3,4-bisphosphate binding"/>
    <property type="evidence" value="ECO:0007669"/>
    <property type="project" value="TreeGrafter"/>
</dbReference>
<dbReference type="GO" id="GO:0005545">
    <property type="term" value="F:1-phosphatidylinositol binding"/>
    <property type="evidence" value="ECO:0007669"/>
    <property type="project" value="TreeGrafter"/>
</dbReference>
<dbReference type="GO" id="GO:0008270">
    <property type="term" value="F:zinc ion binding"/>
    <property type="evidence" value="ECO:0007669"/>
    <property type="project" value="UniProtKB-KW"/>
</dbReference>
<keyword evidence="3" id="KW-0862">Zinc</keyword>
<evidence type="ECO:0000256" key="4">
    <source>
        <dbReference type="PROSITE-ProRule" id="PRU00091"/>
    </source>
</evidence>
<dbReference type="InterPro" id="IPR015894">
    <property type="entry name" value="Guanylate-bd_N"/>
</dbReference>
<dbReference type="SMART" id="SM00064">
    <property type="entry name" value="FYVE"/>
    <property type="match status" value="2"/>
</dbReference>
<dbReference type="GO" id="GO:0140042">
    <property type="term" value="P:lipid droplet formation"/>
    <property type="evidence" value="ECO:0007669"/>
    <property type="project" value="TreeGrafter"/>
</dbReference>
<organism evidence="6 7">
    <name type="scientific">Polypedilum vanderplanki</name>
    <name type="common">Sleeping chironomid midge</name>
    <dbReference type="NCBI Taxonomy" id="319348"/>
    <lineage>
        <taxon>Eukaryota</taxon>
        <taxon>Metazoa</taxon>
        <taxon>Ecdysozoa</taxon>
        <taxon>Arthropoda</taxon>
        <taxon>Hexapoda</taxon>
        <taxon>Insecta</taxon>
        <taxon>Pterygota</taxon>
        <taxon>Neoptera</taxon>
        <taxon>Endopterygota</taxon>
        <taxon>Diptera</taxon>
        <taxon>Nematocera</taxon>
        <taxon>Chironomoidea</taxon>
        <taxon>Chironomidae</taxon>
        <taxon>Chironominae</taxon>
        <taxon>Polypedilum</taxon>
        <taxon>Polypedilum</taxon>
    </lineage>
</organism>
<keyword evidence="2 4" id="KW-0863">Zinc-finger</keyword>
<dbReference type="InterPro" id="IPR042427">
    <property type="entry name" value="ZFYV1"/>
</dbReference>
<dbReference type="InterPro" id="IPR013083">
    <property type="entry name" value="Znf_RING/FYVE/PHD"/>
</dbReference>
<dbReference type="PANTHER" id="PTHR46624">
    <property type="entry name" value="AGAP002036-PA"/>
    <property type="match status" value="1"/>
</dbReference>
<proteinExistence type="predicted"/>
<dbReference type="InterPro" id="IPR011011">
    <property type="entry name" value="Znf_FYVE_PHD"/>
</dbReference>
<dbReference type="Gene3D" id="3.40.50.300">
    <property type="entry name" value="P-loop containing nucleotide triphosphate hydrolases"/>
    <property type="match status" value="1"/>
</dbReference>
<evidence type="ECO:0000313" key="7">
    <source>
        <dbReference type="Proteomes" id="UP001107558"/>
    </source>
</evidence>
<dbReference type="GO" id="GO:0003924">
    <property type="term" value="F:GTPase activity"/>
    <property type="evidence" value="ECO:0007669"/>
    <property type="project" value="InterPro"/>
</dbReference>
<dbReference type="AlphaFoldDB" id="A0A9J6C8G3"/>
<dbReference type="InterPro" id="IPR000306">
    <property type="entry name" value="Znf_FYVE"/>
</dbReference>
<protein>
    <recommendedName>
        <fullName evidence="5">FYVE-type domain-containing protein</fullName>
    </recommendedName>
</protein>
<dbReference type="GO" id="GO:0005547">
    <property type="term" value="F:phosphatidylinositol-3,4,5-trisphosphate binding"/>
    <property type="evidence" value="ECO:0007669"/>
    <property type="project" value="TreeGrafter"/>
</dbReference>
<dbReference type="InterPro" id="IPR027417">
    <property type="entry name" value="P-loop_NTPase"/>
</dbReference>
<gene>
    <name evidence="6" type="ORF">PVAND_007855</name>
</gene>
<evidence type="ECO:0000259" key="5">
    <source>
        <dbReference type="PROSITE" id="PS50178"/>
    </source>
</evidence>
<dbReference type="EMBL" id="JADBJN010000002">
    <property type="protein sequence ID" value="KAG5678160.1"/>
    <property type="molecule type" value="Genomic_DNA"/>
</dbReference>
<dbReference type="OrthoDB" id="68108at2759"/>
<feature type="domain" description="FYVE-type" evidence="5">
    <location>
        <begin position="611"/>
        <end position="699"/>
    </location>
</feature>
<dbReference type="InterPro" id="IPR017455">
    <property type="entry name" value="Znf_FYVE-rel"/>
</dbReference>
<dbReference type="PROSITE" id="PS50178">
    <property type="entry name" value="ZF_FYVE"/>
    <property type="match status" value="2"/>
</dbReference>
<comment type="caution">
    <text evidence="6">The sequence shown here is derived from an EMBL/GenBank/DDBJ whole genome shotgun (WGS) entry which is preliminary data.</text>
</comment>
<dbReference type="Pfam" id="PF01363">
    <property type="entry name" value="FYVE"/>
    <property type="match status" value="2"/>
</dbReference>
<dbReference type="SUPFAM" id="SSF52540">
    <property type="entry name" value="P-loop containing nucleoside triphosphate hydrolases"/>
    <property type="match status" value="1"/>
</dbReference>
<dbReference type="GO" id="GO:0032266">
    <property type="term" value="F:phosphatidylinositol-3-phosphate binding"/>
    <property type="evidence" value="ECO:0007669"/>
    <property type="project" value="TreeGrafter"/>
</dbReference>
<keyword evidence="1" id="KW-0479">Metal-binding</keyword>
<dbReference type="PANTHER" id="PTHR46624:SF4">
    <property type="entry name" value="FYVE-TYPE DOMAIN-CONTAINING PROTEIN"/>
    <property type="match status" value="1"/>
</dbReference>
<feature type="domain" description="FYVE-type" evidence="5">
    <location>
        <begin position="489"/>
        <end position="552"/>
    </location>
</feature>
<dbReference type="Pfam" id="PF02263">
    <property type="entry name" value="GBP"/>
    <property type="match status" value="1"/>
</dbReference>
<dbReference type="GO" id="GO:0005811">
    <property type="term" value="C:lipid droplet"/>
    <property type="evidence" value="ECO:0007669"/>
    <property type="project" value="TreeGrafter"/>
</dbReference>
<reference evidence="6" key="1">
    <citation type="submission" date="2021-03" db="EMBL/GenBank/DDBJ databases">
        <title>Chromosome level genome of the anhydrobiotic midge Polypedilum vanderplanki.</title>
        <authorList>
            <person name="Yoshida Y."/>
            <person name="Kikawada T."/>
            <person name="Gusev O."/>
        </authorList>
    </citation>
    <scope>NUCLEOTIDE SEQUENCE</scope>
    <source>
        <strain evidence="6">NIAS01</strain>
        <tissue evidence="6">Whole body or cell culture</tissue>
    </source>
</reference>
<evidence type="ECO:0000313" key="6">
    <source>
        <dbReference type="EMBL" id="KAG5678160.1"/>
    </source>
</evidence>
<name>A0A9J6C8G3_POLVA</name>
<accession>A0A9J6C8G3</accession>
<dbReference type="Proteomes" id="UP001107558">
    <property type="component" value="Chromosome 2"/>
</dbReference>
<dbReference type="Gene3D" id="3.30.40.10">
    <property type="entry name" value="Zinc/RING finger domain, C3HC4 (zinc finger)"/>
    <property type="match status" value="2"/>
</dbReference>
<evidence type="ECO:0000256" key="2">
    <source>
        <dbReference type="ARBA" id="ARBA00022771"/>
    </source>
</evidence>
<sequence length="703" mass="79769">MDTISSPIYVSRAESKPDLLNVSKEIEDALHSINLNSQTYDTNDPHSKSFAIIDSNENFQVSSLENFTKKLGIGDCEKKVKVVSIFGNSGDGKSHTLNNVFFDGYEIFKMSSEQKSCTLGVWLAYQGYFYNSPILCVDTEGLQGVAQNENQQHRMLMKVLAVSDIIIYRTRAERLNSDMYKFLGTASKIYQRHLSPLLNDNASNFTTYGPSVIIFHEVSNTWPLETSIVESPENIIKEKFSEMKLNIDAFSSLKYVGIKTSSAPTDFNPLKSILKNDIENKGKHMRSIRSIYDQLEMLNNKFSGDVEYNIDKEYTLHESHFKCEVTCEGCFQRCENTRDHIKDGQEHSNSAACIYQQQLNNKIYLCKRCHLENRRSVVKINNANGDWLTKYTWGIGANSKIDCVRHGEIYRSRWYGNKNPEEICVLSEAVHIWRDGLSRNQVPTHSAQAIVDGFSYISDAISSVSAQPTKTVTSWVADNLVNPTYWVPNSEIIHCELCKTNFESSGLKIHHCRNCGKGVCNDCSKNRMKVPLKLGWGYDLVRVCNRCRDELMKNENGNNNDAERFDEKTKNVKVRKYGEVIFNAVSTVAAALEYPKELIKDSVRPEYWARDSESPSCSLCDQVFGNLDDMEQSKIRELSSASGNSLGNSPNHVIDIRRHHCRGCGAAVCNKCSTNRRPVPERGWNNEVRVCDNCWKKPNAKDS</sequence>
<evidence type="ECO:0000256" key="1">
    <source>
        <dbReference type="ARBA" id="ARBA00022723"/>
    </source>
</evidence>
<dbReference type="SUPFAM" id="SSF57903">
    <property type="entry name" value="FYVE/PHD zinc finger"/>
    <property type="match status" value="2"/>
</dbReference>
<evidence type="ECO:0000256" key="3">
    <source>
        <dbReference type="ARBA" id="ARBA00022833"/>
    </source>
</evidence>
<dbReference type="GO" id="GO:0005525">
    <property type="term" value="F:GTP binding"/>
    <property type="evidence" value="ECO:0007669"/>
    <property type="project" value="InterPro"/>
</dbReference>
<keyword evidence="7" id="KW-1185">Reference proteome</keyword>